<dbReference type="AlphaFoldDB" id="A0A433TT30"/>
<organism evidence="3 4">
    <name type="scientific">Elysia chlorotica</name>
    <name type="common">Eastern emerald elysia</name>
    <name type="synonym">Sea slug</name>
    <dbReference type="NCBI Taxonomy" id="188477"/>
    <lineage>
        <taxon>Eukaryota</taxon>
        <taxon>Metazoa</taxon>
        <taxon>Spiralia</taxon>
        <taxon>Lophotrochozoa</taxon>
        <taxon>Mollusca</taxon>
        <taxon>Gastropoda</taxon>
        <taxon>Heterobranchia</taxon>
        <taxon>Euthyneura</taxon>
        <taxon>Panpulmonata</taxon>
        <taxon>Sacoglossa</taxon>
        <taxon>Placobranchoidea</taxon>
        <taxon>Plakobranchidae</taxon>
        <taxon>Elysia</taxon>
    </lineage>
</organism>
<evidence type="ECO:0000256" key="1">
    <source>
        <dbReference type="RuleBase" id="RU367089"/>
    </source>
</evidence>
<dbReference type="GO" id="GO:0016020">
    <property type="term" value="C:membrane"/>
    <property type="evidence" value="ECO:0007669"/>
    <property type="project" value="UniProtKB-SubCell"/>
</dbReference>
<name>A0A433TT30_ELYCH</name>
<gene>
    <name evidence="3" type="ORF">EGW08_007543</name>
</gene>
<dbReference type="GO" id="GO:0005783">
    <property type="term" value="C:endoplasmic reticulum"/>
    <property type="evidence" value="ECO:0007669"/>
    <property type="project" value="TreeGrafter"/>
</dbReference>
<evidence type="ECO:0000313" key="3">
    <source>
        <dbReference type="EMBL" id="RUS84715.1"/>
    </source>
</evidence>
<dbReference type="InterPro" id="IPR039797">
    <property type="entry name" value="Pecanex"/>
</dbReference>
<dbReference type="STRING" id="188477.A0A433TT30"/>
<feature type="compositionally biased region" description="Basic and acidic residues" evidence="2">
    <location>
        <begin position="66"/>
        <end position="80"/>
    </location>
</feature>
<feature type="region of interest" description="Disordered" evidence="2">
    <location>
        <begin position="59"/>
        <end position="82"/>
    </location>
</feature>
<evidence type="ECO:0000256" key="2">
    <source>
        <dbReference type="SAM" id="MobiDB-lite"/>
    </source>
</evidence>
<protein>
    <recommendedName>
        <fullName evidence="1">Pecanex-like protein</fullName>
    </recommendedName>
</protein>
<evidence type="ECO:0000313" key="4">
    <source>
        <dbReference type="Proteomes" id="UP000271974"/>
    </source>
</evidence>
<keyword evidence="4" id="KW-1185">Reference proteome</keyword>
<sequence>MAALNTVIGEGGHIATSHDDTTDGAVHWFQDEQGNWMSYTFGENSSGVALNLTDMNANSNVSTSRSRVDRRGHHVPDKRSLSSIESSSTVIVEKWAIPGEEGLEPQPAHSHSRHDLDDLRLMSGSLHLPEEMLNSYVQTLLRRNHTSNSSTDSDAPYSKTRFGREIAPPKPKYFYKFWLWPIKHFVKIRFDRLALLAALDRNVSVIENVISVVLAVGVGALGALMICSNFYHDLYLLLFCFIMGGCQYSLLKSVQPDAASPMHGYNRLIVFSRPFYFCLCCSVVLLLHHGSQTVPDKPIYLYGIPFTVTSVLTFLRHFFKIFILFFPILFTLGLLPQVNTFLMYSLEQIDMHVFGGNATTSLITSFYCVCRSCLALVVLYVFAYASLK</sequence>
<comment type="similarity">
    <text evidence="1">Belongs to the pecanex family.</text>
</comment>
<dbReference type="GO" id="GO:0007029">
    <property type="term" value="P:endoplasmic reticulum organization"/>
    <property type="evidence" value="ECO:0007669"/>
    <property type="project" value="TreeGrafter"/>
</dbReference>
<dbReference type="Proteomes" id="UP000271974">
    <property type="component" value="Unassembled WGS sequence"/>
</dbReference>
<feature type="transmembrane region" description="Helical" evidence="1">
    <location>
        <begin position="321"/>
        <end position="344"/>
    </location>
</feature>
<proteinExistence type="inferred from homology"/>
<dbReference type="PANTHER" id="PTHR12372:SF7">
    <property type="entry name" value="PROTEIN PECANEX"/>
    <property type="match status" value="1"/>
</dbReference>
<feature type="non-terminal residue" evidence="3">
    <location>
        <position position="388"/>
    </location>
</feature>
<feature type="transmembrane region" description="Helical" evidence="1">
    <location>
        <begin position="234"/>
        <end position="250"/>
    </location>
</feature>
<comment type="caution">
    <text evidence="3">The sequence shown here is derived from an EMBL/GenBank/DDBJ whole genome shotgun (WGS) entry which is preliminary data.</text>
</comment>
<keyword evidence="1" id="KW-0812">Transmembrane</keyword>
<dbReference type="PANTHER" id="PTHR12372">
    <property type="entry name" value="PECANEX"/>
    <property type="match status" value="1"/>
</dbReference>
<feature type="transmembrane region" description="Helical" evidence="1">
    <location>
        <begin position="299"/>
        <end position="315"/>
    </location>
</feature>
<dbReference type="OrthoDB" id="10037631at2759"/>
<keyword evidence="1" id="KW-1133">Transmembrane helix</keyword>
<feature type="transmembrane region" description="Helical" evidence="1">
    <location>
        <begin position="209"/>
        <end position="227"/>
    </location>
</feature>
<comment type="caution">
    <text evidence="1">Lacks conserved residue(s) required for the propagation of feature annotation.</text>
</comment>
<dbReference type="EMBL" id="RQTK01000196">
    <property type="protein sequence ID" value="RUS84715.1"/>
    <property type="molecule type" value="Genomic_DNA"/>
</dbReference>
<accession>A0A433TT30</accession>
<comment type="subcellular location">
    <subcellularLocation>
        <location evidence="1">Membrane</location>
        <topology evidence="1">Multi-pass membrane protein</topology>
    </subcellularLocation>
</comment>
<keyword evidence="1" id="KW-0472">Membrane</keyword>
<reference evidence="3 4" key="1">
    <citation type="submission" date="2019-01" db="EMBL/GenBank/DDBJ databases">
        <title>A draft genome assembly of the solar-powered sea slug Elysia chlorotica.</title>
        <authorList>
            <person name="Cai H."/>
            <person name="Li Q."/>
            <person name="Fang X."/>
            <person name="Li J."/>
            <person name="Curtis N.E."/>
            <person name="Altenburger A."/>
            <person name="Shibata T."/>
            <person name="Feng M."/>
            <person name="Maeda T."/>
            <person name="Schwartz J.A."/>
            <person name="Shigenobu S."/>
            <person name="Lundholm N."/>
            <person name="Nishiyama T."/>
            <person name="Yang H."/>
            <person name="Hasebe M."/>
            <person name="Li S."/>
            <person name="Pierce S.K."/>
            <person name="Wang J."/>
        </authorList>
    </citation>
    <scope>NUCLEOTIDE SEQUENCE [LARGE SCALE GENOMIC DNA]</scope>
    <source>
        <strain evidence="3">EC2010</strain>
        <tissue evidence="3">Whole organism of an adult</tissue>
    </source>
</reference>
<feature type="transmembrane region" description="Helical" evidence="1">
    <location>
        <begin position="365"/>
        <end position="387"/>
    </location>
</feature>